<dbReference type="Proteomes" id="UP000606974">
    <property type="component" value="Unassembled WGS sequence"/>
</dbReference>
<name>A0A8H7AHN6_9EURO</name>
<proteinExistence type="predicted"/>
<sequence length="69" mass="7650">MDNINQIWGLGSSTKAMVLGPSREFEGKSPHLAEGLVVRKQQTSCSWLRDDVGHRKALFDRIGVYAHPG</sequence>
<evidence type="ECO:0000313" key="1">
    <source>
        <dbReference type="EMBL" id="KAF7507246.1"/>
    </source>
</evidence>
<comment type="caution">
    <text evidence="1">The sequence shown here is derived from an EMBL/GenBank/DDBJ whole genome shotgun (WGS) entry which is preliminary data.</text>
</comment>
<organism evidence="1 2">
    <name type="scientific">Endocarpon pusillum</name>
    <dbReference type="NCBI Taxonomy" id="364733"/>
    <lineage>
        <taxon>Eukaryota</taxon>
        <taxon>Fungi</taxon>
        <taxon>Dikarya</taxon>
        <taxon>Ascomycota</taxon>
        <taxon>Pezizomycotina</taxon>
        <taxon>Eurotiomycetes</taxon>
        <taxon>Chaetothyriomycetidae</taxon>
        <taxon>Verrucariales</taxon>
        <taxon>Verrucariaceae</taxon>
        <taxon>Endocarpon</taxon>
    </lineage>
</organism>
<reference evidence="1" key="1">
    <citation type="submission" date="2020-02" db="EMBL/GenBank/DDBJ databases">
        <authorList>
            <person name="Palmer J.M."/>
        </authorList>
    </citation>
    <scope>NUCLEOTIDE SEQUENCE</scope>
    <source>
        <strain evidence="1">EPUS1.4</strain>
        <tissue evidence="1">Thallus</tissue>
    </source>
</reference>
<dbReference type="EMBL" id="JAACFV010000072">
    <property type="protein sequence ID" value="KAF7507246.1"/>
    <property type="molecule type" value="Genomic_DNA"/>
</dbReference>
<evidence type="ECO:0000313" key="2">
    <source>
        <dbReference type="Proteomes" id="UP000606974"/>
    </source>
</evidence>
<protein>
    <submittedName>
        <fullName evidence="1">Uncharacterized protein</fullName>
    </submittedName>
</protein>
<accession>A0A8H7AHN6</accession>
<dbReference type="AlphaFoldDB" id="A0A8H7AHN6"/>
<gene>
    <name evidence="1" type="ORF">GJ744_010804</name>
</gene>
<keyword evidence="2" id="KW-1185">Reference proteome</keyword>